<evidence type="ECO:0000256" key="1">
    <source>
        <dbReference type="ARBA" id="ARBA00004370"/>
    </source>
</evidence>
<accession>A0A6A5QQH2</accession>
<evidence type="ECO:0000256" key="5">
    <source>
        <dbReference type="ARBA" id="ARBA00022989"/>
    </source>
</evidence>
<keyword evidence="2" id="KW-0328">Glycosyltransferase</keyword>
<dbReference type="InterPro" id="IPR029044">
    <property type="entry name" value="Nucleotide-diphossugar_trans"/>
</dbReference>
<dbReference type="EMBL" id="ML979135">
    <property type="protein sequence ID" value="KAF1917108.1"/>
    <property type="molecule type" value="Genomic_DNA"/>
</dbReference>
<keyword evidence="7" id="KW-0325">Glycoprotein</keyword>
<comment type="subcellular location">
    <subcellularLocation>
        <location evidence="1">Membrane</location>
    </subcellularLocation>
</comment>
<dbReference type="PANTHER" id="PTHR47844:SF1">
    <property type="entry name" value="EXOSTOSIN-LIKE 2"/>
    <property type="match status" value="1"/>
</dbReference>
<dbReference type="InterPro" id="IPR052427">
    <property type="entry name" value="Glycosyltrans_GT2/GT47"/>
</dbReference>
<proteinExistence type="predicted"/>
<keyword evidence="3" id="KW-0808">Transferase</keyword>
<evidence type="ECO:0000313" key="9">
    <source>
        <dbReference type="Proteomes" id="UP000800096"/>
    </source>
</evidence>
<evidence type="ECO:0000313" key="8">
    <source>
        <dbReference type="EMBL" id="KAF1917108.1"/>
    </source>
</evidence>
<dbReference type="GO" id="GO:0016020">
    <property type="term" value="C:membrane"/>
    <property type="evidence" value="ECO:0007669"/>
    <property type="project" value="UniProtKB-SubCell"/>
</dbReference>
<dbReference type="OrthoDB" id="2849215at2759"/>
<protein>
    <recommendedName>
        <fullName evidence="10">Nucleotide-diphospho-sugar transferase</fullName>
    </recommendedName>
</protein>
<evidence type="ECO:0000256" key="3">
    <source>
        <dbReference type="ARBA" id="ARBA00022679"/>
    </source>
</evidence>
<name>A0A6A5QQH2_AMPQU</name>
<gene>
    <name evidence="8" type="ORF">BDU57DRAFT_575823</name>
</gene>
<sequence length="352" mass="40743">MSGLGRIVSAMFASSWEYGTGAHTTILGNHRYRSVSRPSDTTYHARDVTVVIPTTDILSNTFHHVVNSILKHSVAHIVIPTAGTKAKGQRAAFETLFSDPRILVLHREGTSRRQQTAQAMKYVRTPLLILQDDHTYWPNEHSFLQSVIAPFEEPTTGAVGVVLEARHRQHPFSFSGLWNFLAYLNEHVLFGMMGPMNVDDDKFHTRWLIDHGWNIVLQAGPETTMTTELGEWPKFNEQVLRWMRTSYRSNPRQLLHGMSWIRYPYTRFNLLVWFFRLSLIQEPLMFWLLHATLQTYGELEYFKITATALYMWVVAMKFIKISAHFEKHPRDIVYFPAYLKASLLFQKAKGIS</sequence>
<dbReference type="AlphaFoldDB" id="A0A6A5QQH2"/>
<keyword evidence="9" id="KW-1185">Reference proteome</keyword>
<evidence type="ECO:0000256" key="7">
    <source>
        <dbReference type="ARBA" id="ARBA00023180"/>
    </source>
</evidence>
<dbReference type="GO" id="GO:0016757">
    <property type="term" value="F:glycosyltransferase activity"/>
    <property type="evidence" value="ECO:0007669"/>
    <property type="project" value="UniProtKB-KW"/>
</dbReference>
<dbReference type="Proteomes" id="UP000800096">
    <property type="component" value="Unassembled WGS sequence"/>
</dbReference>
<organism evidence="8 9">
    <name type="scientific">Ampelomyces quisqualis</name>
    <name type="common">Powdery mildew agent</name>
    <dbReference type="NCBI Taxonomy" id="50730"/>
    <lineage>
        <taxon>Eukaryota</taxon>
        <taxon>Fungi</taxon>
        <taxon>Dikarya</taxon>
        <taxon>Ascomycota</taxon>
        <taxon>Pezizomycotina</taxon>
        <taxon>Dothideomycetes</taxon>
        <taxon>Pleosporomycetidae</taxon>
        <taxon>Pleosporales</taxon>
        <taxon>Pleosporineae</taxon>
        <taxon>Phaeosphaeriaceae</taxon>
        <taxon>Ampelomyces</taxon>
    </lineage>
</organism>
<keyword evidence="5" id="KW-1133">Transmembrane helix</keyword>
<keyword evidence="4" id="KW-0812">Transmembrane</keyword>
<evidence type="ECO:0008006" key="10">
    <source>
        <dbReference type="Google" id="ProtNLM"/>
    </source>
</evidence>
<reference evidence="8" key="1">
    <citation type="journal article" date="2020" name="Stud. Mycol.">
        <title>101 Dothideomycetes genomes: a test case for predicting lifestyles and emergence of pathogens.</title>
        <authorList>
            <person name="Haridas S."/>
            <person name="Albert R."/>
            <person name="Binder M."/>
            <person name="Bloem J."/>
            <person name="Labutti K."/>
            <person name="Salamov A."/>
            <person name="Andreopoulos B."/>
            <person name="Baker S."/>
            <person name="Barry K."/>
            <person name="Bills G."/>
            <person name="Bluhm B."/>
            <person name="Cannon C."/>
            <person name="Castanera R."/>
            <person name="Culley D."/>
            <person name="Daum C."/>
            <person name="Ezra D."/>
            <person name="Gonzalez J."/>
            <person name="Henrissat B."/>
            <person name="Kuo A."/>
            <person name="Liang C."/>
            <person name="Lipzen A."/>
            <person name="Lutzoni F."/>
            <person name="Magnuson J."/>
            <person name="Mondo S."/>
            <person name="Nolan M."/>
            <person name="Ohm R."/>
            <person name="Pangilinan J."/>
            <person name="Park H.-J."/>
            <person name="Ramirez L."/>
            <person name="Alfaro M."/>
            <person name="Sun H."/>
            <person name="Tritt A."/>
            <person name="Yoshinaga Y."/>
            <person name="Zwiers L.-H."/>
            <person name="Turgeon B."/>
            <person name="Goodwin S."/>
            <person name="Spatafora J."/>
            <person name="Crous P."/>
            <person name="Grigoriev I."/>
        </authorList>
    </citation>
    <scope>NUCLEOTIDE SEQUENCE</scope>
    <source>
        <strain evidence="8">HMLAC05119</strain>
    </source>
</reference>
<evidence type="ECO:0000256" key="2">
    <source>
        <dbReference type="ARBA" id="ARBA00022676"/>
    </source>
</evidence>
<dbReference type="SUPFAM" id="SSF53448">
    <property type="entry name" value="Nucleotide-diphospho-sugar transferases"/>
    <property type="match status" value="1"/>
</dbReference>
<keyword evidence="6" id="KW-0472">Membrane</keyword>
<dbReference type="PANTHER" id="PTHR47844">
    <property type="entry name" value="SYNTHASE CPS1, PUTATIVE (AFU_ORTHOLOGUE AFUA_7G02500)-RELATED"/>
    <property type="match status" value="1"/>
</dbReference>
<evidence type="ECO:0000256" key="6">
    <source>
        <dbReference type="ARBA" id="ARBA00023136"/>
    </source>
</evidence>
<evidence type="ECO:0000256" key="4">
    <source>
        <dbReference type="ARBA" id="ARBA00022692"/>
    </source>
</evidence>